<gene>
    <name evidence="1" type="ORF">GIL414_LOCUS72440</name>
</gene>
<name>A0A8S3I0C1_9BILA</name>
<feature type="non-terminal residue" evidence="1">
    <location>
        <position position="306"/>
    </location>
</feature>
<dbReference type="EMBL" id="CAJOBJ010336377">
    <property type="protein sequence ID" value="CAF5189465.1"/>
    <property type="molecule type" value="Genomic_DNA"/>
</dbReference>
<organism evidence="1 2">
    <name type="scientific">Rotaria magnacalcarata</name>
    <dbReference type="NCBI Taxonomy" id="392030"/>
    <lineage>
        <taxon>Eukaryota</taxon>
        <taxon>Metazoa</taxon>
        <taxon>Spiralia</taxon>
        <taxon>Gnathifera</taxon>
        <taxon>Rotifera</taxon>
        <taxon>Eurotatoria</taxon>
        <taxon>Bdelloidea</taxon>
        <taxon>Philodinida</taxon>
        <taxon>Philodinidae</taxon>
        <taxon>Rotaria</taxon>
    </lineage>
</organism>
<accession>A0A8S3I0C1</accession>
<proteinExistence type="predicted"/>
<dbReference type="AlphaFoldDB" id="A0A8S3I0C1"/>
<reference evidence="1" key="1">
    <citation type="submission" date="2021-02" db="EMBL/GenBank/DDBJ databases">
        <authorList>
            <person name="Nowell W R."/>
        </authorList>
    </citation>
    <scope>NUCLEOTIDE SEQUENCE</scope>
</reference>
<dbReference type="Proteomes" id="UP000681720">
    <property type="component" value="Unassembled WGS sequence"/>
</dbReference>
<comment type="caution">
    <text evidence="1">The sequence shown here is derived from an EMBL/GenBank/DDBJ whole genome shotgun (WGS) entry which is preliminary data.</text>
</comment>
<evidence type="ECO:0000313" key="1">
    <source>
        <dbReference type="EMBL" id="CAF5189465.1"/>
    </source>
</evidence>
<sequence length="306" mass="35887">MLSSVSVIANFKRTSVTDDQANTALILSESDDVNTTQSNVQQHPIEIDISFTYWSAHRMKKFIIIWLDPNMNELNNDYQNSISQLRQIVGSTKVFTDVEQCIDFIIEIEDAKFFLILPEAITKTVMPLIHEAPQLDSIYVFCLNNIKDEQWISEWKKIKGVFSDILSICDQLQRNIKHYEQNGIPTYIISTSSIADLNELDQSFMYSQLLTEILLEMNYEKAAKTEFIELCRKQYQDNKVQLHKIDDFERNYEHHSALWWYINQSFIVSMLTRALRTQNIATIIKMGFYIKDLHRQIKQKHSTPNK</sequence>
<evidence type="ECO:0000313" key="2">
    <source>
        <dbReference type="Proteomes" id="UP000681720"/>
    </source>
</evidence>
<protein>
    <submittedName>
        <fullName evidence="1">Uncharacterized protein</fullName>
    </submittedName>
</protein>